<comment type="catalytic activity">
    <reaction evidence="3 5">
        <text>a quinone + NADH + 5 H(+)(in) = a quinol + NAD(+) + 4 H(+)(out)</text>
        <dbReference type="Rhea" id="RHEA:57888"/>
        <dbReference type="ChEBI" id="CHEBI:15378"/>
        <dbReference type="ChEBI" id="CHEBI:24646"/>
        <dbReference type="ChEBI" id="CHEBI:57540"/>
        <dbReference type="ChEBI" id="CHEBI:57945"/>
        <dbReference type="ChEBI" id="CHEBI:132124"/>
    </reaction>
</comment>
<dbReference type="Gene3D" id="3.30.460.80">
    <property type="entry name" value="NADH:ubiquinone oxidoreductase, 30kDa subunit"/>
    <property type="match status" value="1"/>
</dbReference>
<dbReference type="InterPro" id="IPR020396">
    <property type="entry name" value="NADH_UbQ_OxRdtase_CS"/>
</dbReference>
<gene>
    <name evidence="3" type="primary">nuoC</name>
    <name evidence="8" type="ORF">IC620_07185</name>
</gene>
<comment type="subcellular location">
    <subcellularLocation>
        <location evidence="3">Cell membrane</location>
        <topology evidence="3">Peripheral membrane protein</topology>
        <orientation evidence="3">Cytoplasmic side</orientation>
    </subcellularLocation>
</comment>
<keyword evidence="9" id="KW-1185">Reference proteome</keyword>
<proteinExistence type="inferred from homology"/>
<dbReference type="InterPro" id="IPR010218">
    <property type="entry name" value="NADH_DH_suC"/>
</dbReference>
<evidence type="ECO:0000256" key="5">
    <source>
        <dbReference type="RuleBase" id="RU003582"/>
    </source>
</evidence>
<evidence type="ECO:0000259" key="7">
    <source>
        <dbReference type="Pfam" id="PF00329"/>
    </source>
</evidence>
<dbReference type="AlphaFoldDB" id="A0A926NEM5"/>
<organism evidence="8 9">
    <name type="scientific">Polycladospora coralii</name>
    <dbReference type="NCBI Taxonomy" id="2771432"/>
    <lineage>
        <taxon>Bacteria</taxon>
        <taxon>Bacillati</taxon>
        <taxon>Bacillota</taxon>
        <taxon>Bacilli</taxon>
        <taxon>Bacillales</taxon>
        <taxon>Thermoactinomycetaceae</taxon>
        <taxon>Polycladospora</taxon>
    </lineage>
</organism>
<evidence type="ECO:0000256" key="4">
    <source>
        <dbReference type="RuleBase" id="RU003456"/>
    </source>
</evidence>
<protein>
    <recommendedName>
        <fullName evidence="3">NADH-quinone oxidoreductase subunit C</fullName>
        <ecNumber evidence="3">7.1.1.-</ecNumber>
    </recommendedName>
    <alternativeName>
        <fullName evidence="3">NADH dehydrogenase I subunit C</fullName>
    </alternativeName>
    <alternativeName>
        <fullName evidence="3">NDH-1 subunit C</fullName>
    </alternativeName>
</protein>
<keyword evidence="3" id="KW-0472">Membrane</keyword>
<evidence type="ECO:0000256" key="2">
    <source>
        <dbReference type="ARBA" id="ARBA00022448"/>
    </source>
</evidence>
<dbReference type="PANTHER" id="PTHR10884:SF14">
    <property type="entry name" value="NADH DEHYDROGENASE [UBIQUINONE] IRON-SULFUR PROTEIN 3, MITOCHONDRIAL"/>
    <property type="match status" value="1"/>
</dbReference>
<dbReference type="GO" id="GO:0008137">
    <property type="term" value="F:NADH dehydrogenase (ubiquinone) activity"/>
    <property type="evidence" value="ECO:0007669"/>
    <property type="project" value="InterPro"/>
</dbReference>
<dbReference type="EC" id="7.1.1.-" evidence="3"/>
<comment type="subunit">
    <text evidence="3">NDH-1 is composed of 14 different subunits. Subunits NuoB, C, D, E, F, and G constitute the peripheral sector of the complex.</text>
</comment>
<comment type="function">
    <text evidence="3">NDH-1 shuttles electrons from NADH, via FMN and iron-sulfur (Fe-S) centers, to quinones in the respiratory chain. The immediate electron acceptor for the enzyme in this species is believed to be a menaquinone. Couples the redox reaction to proton translocation (for every two electrons transferred, four hydrogen ions are translocated across the cytoplasmic membrane), and thus conserves the redox energy in a proton gradient.</text>
</comment>
<evidence type="ECO:0000313" key="8">
    <source>
        <dbReference type="EMBL" id="MBD1372144.1"/>
    </source>
</evidence>
<dbReference type="GO" id="GO:0048038">
    <property type="term" value="F:quinone binding"/>
    <property type="evidence" value="ECO:0007669"/>
    <property type="project" value="UniProtKB-KW"/>
</dbReference>
<comment type="caution">
    <text evidence="8">The sequence shown here is derived from an EMBL/GenBank/DDBJ whole genome shotgun (WGS) entry which is preliminary data.</text>
</comment>
<keyword evidence="3 4" id="KW-0520">NAD</keyword>
<evidence type="ECO:0000313" key="9">
    <source>
        <dbReference type="Proteomes" id="UP000661691"/>
    </source>
</evidence>
<dbReference type="NCBIfam" id="TIGR01961">
    <property type="entry name" value="NuoC_fam"/>
    <property type="match status" value="1"/>
</dbReference>
<evidence type="ECO:0000256" key="1">
    <source>
        <dbReference type="ARBA" id="ARBA00007569"/>
    </source>
</evidence>
<keyword evidence="3 4" id="KW-1278">Translocase</keyword>
<keyword evidence="3 5" id="KW-0874">Quinone</keyword>
<feature type="compositionally biased region" description="Basic residues" evidence="6">
    <location>
        <begin position="13"/>
        <end position="22"/>
    </location>
</feature>
<dbReference type="GO" id="GO:0050136">
    <property type="term" value="F:NADH dehydrogenase (quinone) (non-electrogenic) activity"/>
    <property type="evidence" value="ECO:0007669"/>
    <property type="project" value="UniProtKB-UniRule"/>
</dbReference>
<name>A0A926NEM5_9BACL</name>
<dbReference type="EMBL" id="JACXAH010000008">
    <property type="protein sequence ID" value="MBD1372144.1"/>
    <property type="molecule type" value="Genomic_DNA"/>
</dbReference>
<keyword evidence="2 3" id="KW-0813">Transport</keyword>
<comment type="similarity">
    <text evidence="1 3 4">Belongs to the complex I 30 kDa subunit family.</text>
</comment>
<reference evidence="8" key="1">
    <citation type="submission" date="2020-09" db="EMBL/GenBank/DDBJ databases">
        <title>A novel bacterium of genus Hazenella, isolated from South China Sea.</title>
        <authorList>
            <person name="Huang H."/>
            <person name="Mo K."/>
            <person name="Hu Y."/>
        </authorList>
    </citation>
    <scope>NUCLEOTIDE SEQUENCE</scope>
    <source>
        <strain evidence="8">IB182357</strain>
    </source>
</reference>
<dbReference type="PANTHER" id="PTHR10884">
    <property type="entry name" value="NADH DEHYDROGENASE UBIQUINONE IRON-SULFUR PROTEIN 3"/>
    <property type="match status" value="1"/>
</dbReference>
<feature type="domain" description="NADH:ubiquinone oxidoreductase 30kDa subunit" evidence="7">
    <location>
        <begin position="70"/>
        <end position="186"/>
    </location>
</feature>
<dbReference type="Proteomes" id="UP000661691">
    <property type="component" value="Unassembled WGS sequence"/>
</dbReference>
<dbReference type="HAMAP" id="MF_01357">
    <property type="entry name" value="NDH1_NuoC"/>
    <property type="match status" value="1"/>
</dbReference>
<dbReference type="Pfam" id="PF00329">
    <property type="entry name" value="Complex1_30kDa"/>
    <property type="match status" value="1"/>
</dbReference>
<accession>A0A926NEM5</accession>
<dbReference type="InterPro" id="IPR037232">
    <property type="entry name" value="NADH_quin_OxRdtase_su_C/D-like"/>
</dbReference>
<feature type="region of interest" description="Disordered" evidence="6">
    <location>
        <begin position="1"/>
        <end position="35"/>
    </location>
</feature>
<keyword evidence="3" id="KW-1003">Cell membrane</keyword>
<dbReference type="RefSeq" id="WP_191141865.1">
    <property type="nucleotide sequence ID" value="NZ_JACXAH010000008.1"/>
</dbReference>
<evidence type="ECO:0000256" key="3">
    <source>
        <dbReference type="HAMAP-Rule" id="MF_01357"/>
    </source>
</evidence>
<evidence type="ECO:0000256" key="6">
    <source>
        <dbReference type="SAM" id="MobiDB-lite"/>
    </source>
</evidence>
<dbReference type="GO" id="GO:0005886">
    <property type="term" value="C:plasma membrane"/>
    <property type="evidence" value="ECO:0007669"/>
    <property type="project" value="UniProtKB-SubCell"/>
</dbReference>
<dbReference type="InterPro" id="IPR001268">
    <property type="entry name" value="NADH_UbQ_OxRdtase_30kDa_su"/>
</dbReference>
<dbReference type="SUPFAM" id="SSF143243">
    <property type="entry name" value="Nqo5-like"/>
    <property type="match status" value="1"/>
</dbReference>
<dbReference type="PROSITE" id="PS00542">
    <property type="entry name" value="COMPLEX1_30K"/>
    <property type="match status" value="1"/>
</dbReference>
<sequence>MKSEDEKKEAPRAKARPSKRPVTKKEEVPLEPSPKQPVLDQYVTLIKGAVGEQAVSEYHINREAGHLPTIVIRKEDWLATARYLKRSDELSFDYLQSLAGVDYASYFEVVYVLLSMSTLQKVMIKVKAEREEASVPSVSDVWAAANWNEREIFDLFGIEFTDHPHLKRILLPDNWVGYPLRKDYEPLDKEV</sequence>
<feature type="compositionally biased region" description="Basic and acidic residues" evidence="6">
    <location>
        <begin position="1"/>
        <end position="12"/>
    </location>
</feature>